<dbReference type="Proteomes" id="UP000033448">
    <property type="component" value="Unassembled WGS sequence"/>
</dbReference>
<proteinExistence type="predicted"/>
<name>A0A0F0KYG8_9MICO</name>
<sequence length="200" mass="21720">MSMRSIRVPTHRQFHWTVVGDRMIIDGTMLPGRLEHGMGTAWEDDLGLFHVWTPDSHNIHIDGEAFFTGRVNVVSATVGGGRFRLHHDAQKVTVFMGLLEAGQVTLHLGTGDASFGPGAGLALLPGDDYSGTFSPGARVIFVECPVELLREYDVHKATWPLAFGAEGTLAEPILNSLPRSCEAPPWIRSTPTSQSSCSAR</sequence>
<organism evidence="1 2">
    <name type="scientific">Microbacterium azadirachtae</name>
    <dbReference type="NCBI Taxonomy" id="582680"/>
    <lineage>
        <taxon>Bacteria</taxon>
        <taxon>Bacillati</taxon>
        <taxon>Actinomycetota</taxon>
        <taxon>Actinomycetes</taxon>
        <taxon>Micrococcales</taxon>
        <taxon>Microbacteriaceae</taxon>
        <taxon>Microbacterium</taxon>
    </lineage>
</organism>
<accession>A0A0F0KYG8</accession>
<gene>
    <name evidence="1" type="ORF">RL72_01777</name>
</gene>
<keyword evidence="2" id="KW-1185">Reference proteome</keyword>
<protein>
    <submittedName>
        <fullName evidence="1">Uncharacterized protein</fullName>
    </submittedName>
</protein>
<dbReference type="EMBL" id="JYIT01000074">
    <property type="protein sequence ID" value="KJL24286.1"/>
    <property type="molecule type" value="Genomic_DNA"/>
</dbReference>
<dbReference type="AlphaFoldDB" id="A0A0F0KYG8"/>
<dbReference type="PATRIC" id="fig|582680.7.peg.1821"/>
<evidence type="ECO:0000313" key="2">
    <source>
        <dbReference type="Proteomes" id="UP000033448"/>
    </source>
</evidence>
<evidence type="ECO:0000313" key="1">
    <source>
        <dbReference type="EMBL" id="KJL24286.1"/>
    </source>
</evidence>
<comment type="caution">
    <text evidence="1">The sequence shown here is derived from an EMBL/GenBank/DDBJ whole genome shotgun (WGS) entry which is preliminary data.</text>
</comment>
<reference evidence="1 2" key="1">
    <citation type="submission" date="2015-02" db="EMBL/GenBank/DDBJ databases">
        <title>Draft genome sequences of ten Microbacterium spp. with emphasis on heavy metal contaminated environments.</title>
        <authorList>
            <person name="Corretto E."/>
        </authorList>
    </citation>
    <scope>NUCLEOTIDE SEQUENCE [LARGE SCALE GENOMIC DNA]</scope>
    <source>
        <strain evidence="1 2">DSM 23848</strain>
    </source>
</reference>